<dbReference type="InterPro" id="IPR019734">
    <property type="entry name" value="TPR_rpt"/>
</dbReference>
<keyword evidence="2 3" id="KW-0802">TPR repeat</keyword>
<accession>A0A2S7WC89</accession>
<reference evidence="5 6" key="1">
    <citation type="submission" date="2016-12" db="EMBL/GenBank/DDBJ databases">
        <title>Trade-off between light-utilization and light-protection in marine flavobacteria.</title>
        <authorList>
            <person name="Kumagai Y."/>
            <person name="Yoshizawa S."/>
            <person name="Kogure K."/>
            <person name="Iwasaki W."/>
        </authorList>
    </citation>
    <scope>NUCLEOTIDE SEQUENCE [LARGE SCALE GENOMIC DNA]</scope>
    <source>
        <strain evidence="5 6">KCTC 22729</strain>
    </source>
</reference>
<sequence length="326" mass="38125">MNQKVAIQHHKTAKKVSLLPFYGLFLSLFFSSLYTFSQDSIPDKKDLTEEKTIKFQEFFFKALSEKSIENYQKAIENLESCNQIIENQVAVFFEFSKNYVALNNYSLAREYVQRALQKEPENLWMLKHLVTIYERESNFSEAVKTQEKIVALHPKEREYLVRLYFMNNQLKEAAALLSTLEKETGLSSEFSFLKNRLDNSKVPDVKEVKLEDLEGLKLQFENDKSYQILEKILQKLENNFDDLLKFGKEGITLFPEQPLVYLQYGKALNHQNEFQKALNSLKNGLDFVIDESMEIDFYTEIAKAYKGLGNTIEEKKYLQKATNLKS</sequence>
<feature type="repeat" description="TPR" evidence="3">
    <location>
        <begin position="89"/>
        <end position="122"/>
    </location>
</feature>
<dbReference type="Gene3D" id="1.25.40.10">
    <property type="entry name" value="Tetratricopeptide repeat domain"/>
    <property type="match status" value="2"/>
</dbReference>
<dbReference type="InterPro" id="IPR011990">
    <property type="entry name" value="TPR-like_helical_dom_sf"/>
</dbReference>
<dbReference type="PANTHER" id="PTHR44943">
    <property type="entry name" value="CELLULOSE SYNTHASE OPERON PROTEIN C"/>
    <property type="match status" value="1"/>
</dbReference>
<keyword evidence="4" id="KW-0472">Membrane</keyword>
<comment type="caution">
    <text evidence="5">The sequence shown here is derived from an EMBL/GenBank/DDBJ whole genome shotgun (WGS) entry which is preliminary data.</text>
</comment>
<keyword evidence="4" id="KW-1133">Transmembrane helix</keyword>
<evidence type="ECO:0008006" key="7">
    <source>
        <dbReference type="Google" id="ProtNLM"/>
    </source>
</evidence>
<proteinExistence type="predicted"/>
<feature type="transmembrane region" description="Helical" evidence="4">
    <location>
        <begin position="16"/>
        <end position="36"/>
    </location>
</feature>
<dbReference type="AlphaFoldDB" id="A0A2S7WC89"/>
<dbReference type="EMBL" id="MSCL01000001">
    <property type="protein sequence ID" value="PQJ75223.1"/>
    <property type="molecule type" value="Genomic_DNA"/>
</dbReference>
<dbReference type="SUPFAM" id="SSF48452">
    <property type="entry name" value="TPR-like"/>
    <property type="match status" value="1"/>
</dbReference>
<dbReference type="PROSITE" id="PS50005">
    <property type="entry name" value="TPR"/>
    <property type="match status" value="1"/>
</dbReference>
<keyword evidence="6" id="KW-1185">Reference proteome</keyword>
<dbReference type="Proteomes" id="UP000237608">
    <property type="component" value="Unassembled WGS sequence"/>
</dbReference>
<name>A0A2S7WC89_9FLAO</name>
<evidence type="ECO:0000313" key="5">
    <source>
        <dbReference type="EMBL" id="PQJ75223.1"/>
    </source>
</evidence>
<evidence type="ECO:0000256" key="3">
    <source>
        <dbReference type="PROSITE-ProRule" id="PRU00339"/>
    </source>
</evidence>
<gene>
    <name evidence="5" type="ORF">BTO13_08175</name>
</gene>
<dbReference type="PANTHER" id="PTHR44943:SF8">
    <property type="entry name" value="TPR REPEAT-CONTAINING PROTEIN MJ0263"/>
    <property type="match status" value="1"/>
</dbReference>
<dbReference type="OrthoDB" id="1465784at2"/>
<evidence type="ECO:0000256" key="4">
    <source>
        <dbReference type="SAM" id="Phobius"/>
    </source>
</evidence>
<dbReference type="RefSeq" id="WP_105046365.1">
    <property type="nucleotide sequence ID" value="NZ_CP150662.1"/>
</dbReference>
<dbReference type="InterPro" id="IPR051685">
    <property type="entry name" value="Ycf3/AcsC/BcsC/TPR_MFPF"/>
</dbReference>
<organism evidence="5 6">
    <name type="scientific">Polaribacter gangjinensis</name>
    <dbReference type="NCBI Taxonomy" id="574710"/>
    <lineage>
        <taxon>Bacteria</taxon>
        <taxon>Pseudomonadati</taxon>
        <taxon>Bacteroidota</taxon>
        <taxon>Flavobacteriia</taxon>
        <taxon>Flavobacteriales</taxon>
        <taxon>Flavobacteriaceae</taxon>
    </lineage>
</organism>
<keyword evidence="1" id="KW-0677">Repeat</keyword>
<keyword evidence="4" id="KW-0812">Transmembrane</keyword>
<evidence type="ECO:0000313" key="6">
    <source>
        <dbReference type="Proteomes" id="UP000237608"/>
    </source>
</evidence>
<dbReference type="Pfam" id="PF13181">
    <property type="entry name" value="TPR_8"/>
    <property type="match status" value="1"/>
</dbReference>
<evidence type="ECO:0000256" key="1">
    <source>
        <dbReference type="ARBA" id="ARBA00022737"/>
    </source>
</evidence>
<evidence type="ECO:0000256" key="2">
    <source>
        <dbReference type="ARBA" id="ARBA00022803"/>
    </source>
</evidence>
<protein>
    <recommendedName>
        <fullName evidence="7">Tetratricopeptide repeat protein</fullName>
    </recommendedName>
</protein>